<keyword evidence="3 8" id="KW-1134">Transmembrane beta strand</keyword>
<comment type="subcellular location">
    <subcellularLocation>
        <location evidence="1 8">Cell outer membrane</location>
        <topology evidence="1 8">Multi-pass membrane protein</topology>
    </subcellularLocation>
</comment>
<dbReference type="Pfam" id="PF00593">
    <property type="entry name" value="TonB_dep_Rec_b-barrel"/>
    <property type="match status" value="1"/>
</dbReference>
<evidence type="ECO:0000256" key="3">
    <source>
        <dbReference type="ARBA" id="ARBA00022452"/>
    </source>
</evidence>
<feature type="chain" id="PRO_5046484534" evidence="11">
    <location>
        <begin position="22"/>
        <end position="917"/>
    </location>
</feature>
<keyword evidence="14" id="KW-0675">Receptor</keyword>
<evidence type="ECO:0000256" key="9">
    <source>
        <dbReference type="RuleBase" id="RU003357"/>
    </source>
</evidence>
<proteinExistence type="inferred from homology"/>
<feature type="domain" description="TonB-dependent receptor plug" evidence="13">
    <location>
        <begin position="58"/>
        <end position="171"/>
    </location>
</feature>
<evidence type="ECO:0000256" key="10">
    <source>
        <dbReference type="SAM" id="MobiDB-lite"/>
    </source>
</evidence>
<name>A0ABX8E0V5_9SPHN</name>
<keyword evidence="5 9" id="KW-0798">TonB box</keyword>
<dbReference type="PANTHER" id="PTHR47234">
    <property type="match status" value="1"/>
</dbReference>
<protein>
    <submittedName>
        <fullName evidence="14">TonB-dependent receptor</fullName>
    </submittedName>
</protein>
<feature type="compositionally biased region" description="Polar residues" evidence="10">
    <location>
        <begin position="89"/>
        <end position="99"/>
    </location>
</feature>
<evidence type="ECO:0000256" key="1">
    <source>
        <dbReference type="ARBA" id="ARBA00004571"/>
    </source>
</evidence>
<evidence type="ECO:0000313" key="15">
    <source>
        <dbReference type="Proteomes" id="UP000677126"/>
    </source>
</evidence>
<evidence type="ECO:0000256" key="7">
    <source>
        <dbReference type="ARBA" id="ARBA00023237"/>
    </source>
</evidence>
<dbReference type="Proteomes" id="UP000677126">
    <property type="component" value="Chromosome"/>
</dbReference>
<gene>
    <name evidence="14" type="ORF">HT578_01885</name>
</gene>
<feature type="domain" description="TonB-dependent receptor-like beta-barrel" evidence="12">
    <location>
        <begin position="358"/>
        <end position="876"/>
    </location>
</feature>
<dbReference type="InterPro" id="IPR037066">
    <property type="entry name" value="Plug_dom_sf"/>
</dbReference>
<dbReference type="SUPFAM" id="SSF56935">
    <property type="entry name" value="Porins"/>
    <property type="match status" value="1"/>
</dbReference>
<dbReference type="Gene3D" id="2.40.170.20">
    <property type="entry name" value="TonB-dependent receptor, beta-barrel domain"/>
    <property type="match status" value="1"/>
</dbReference>
<keyword evidence="7 8" id="KW-0998">Cell outer membrane</keyword>
<dbReference type="InterPro" id="IPR000531">
    <property type="entry name" value="Beta-barrel_TonB"/>
</dbReference>
<dbReference type="InterPro" id="IPR012910">
    <property type="entry name" value="Plug_dom"/>
</dbReference>
<sequence>MRLYTCLLASAACIVPGVALARQEVPPASAPAPEQTIAPKEAEEIIVTGSRAITNGEQAPTPVTVLSSAQLKDAAPNLNEALRQLPQLTASGSPATPNPTIGGGPSTQNTPNLRNLGANRTLTLLNGRRPAIFGGSGLVDAGVFPQSLVKRVDIVTGGASSAYGSDAIAGVVNYIIDTDYQGLTAEARQSLSTYGDAAARAFEIAGGANLGSRGHIVASVNYNSQDLLQGEKRDYARAGWSTMPNPNSGQPGEPDLLFRENVTITTATFGGRIITPGLNNIQFDAAGNPIPYTPGSLVSGALQVGGDGARYAQPLSADVKNVSGYAHAKYEIFDGVEIFAEGSYGHAKSRSPNLYFFNLGGNAYRIQRDNAYLPDSIAQLMDENGLTSIQLGKLDRNYGRNVTFFESDTYSISTGLNAKLWGNWELDVYGTHSVSKTRYGAENSRYQARSRLATDAVFGPDGTIVCRSTLMDPDNGCVPTDPFGEIPLSEAQRGYLTGTSIARATTKQDVAAASMHGTLLEGWAGPISAALGAEYRKVSLDQVADPTGMSFGWSAGNLSSSAGSYNVKEVFGEVQVPLLNDVPLARDLSLNAAIRRTNYSTSGSVTTWKVGVTDEVFDGFRLRGSLSQDIRAPNINELFGGIVRSVTTISDPDFNGQTFLNIFTFSGSNTALRPEKARTLTFGAVYRPDWLPGLGMSVDYYRIKLSDSITQVGFQTVVDQCDAGNALFCGLITRDDAGVLTEINAPLQNVQSGRVSGIDFEANYDTALGDGFLRLRAIGTYLDTYQFTNPGAPTVEQAGTPGLPRWRGNLSATYSSGGLSLSVQERYIGKTTRVVLPITVDDNSVKSVFYTNATLRYAFDEGTFGNPEFFFNVNNLFNQKPRVGRTNSTNLGFNQAYDGSLYDVIGRYFTLGLRIRY</sequence>
<evidence type="ECO:0000256" key="6">
    <source>
        <dbReference type="ARBA" id="ARBA00023136"/>
    </source>
</evidence>
<dbReference type="Gene3D" id="2.170.130.10">
    <property type="entry name" value="TonB-dependent receptor, plug domain"/>
    <property type="match status" value="1"/>
</dbReference>
<dbReference type="InterPro" id="IPR036942">
    <property type="entry name" value="Beta-barrel_TonB_sf"/>
</dbReference>
<evidence type="ECO:0000256" key="5">
    <source>
        <dbReference type="ARBA" id="ARBA00023077"/>
    </source>
</evidence>
<dbReference type="EMBL" id="CP054856">
    <property type="protein sequence ID" value="QVM82619.1"/>
    <property type="molecule type" value="Genomic_DNA"/>
</dbReference>
<dbReference type="InterPro" id="IPR039426">
    <property type="entry name" value="TonB-dep_rcpt-like"/>
</dbReference>
<keyword evidence="2 8" id="KW-0813">Transport</keyword>
<keyword evidence="11" id="KW-0732">Signal</keyword>
<evidence type="ECO:0000256" key="2">
    <source>
        <dbReference type="ARBA" id="ARBA00022448"/>
    </source>
</evidence>
<dbReference type="PROSITE" id="PS52016">
    <property type="entry name" value="TONB_DEPENDENT_REC_3"/>
    <property type="match status" value="1"/>
</dbReference>
<evidence type="ECO:0000256" key="4">
    <source>
        <dbReference type="ARBA" id="ARBA00022692"/>
    </source>
</evidence>
<evidence type="ECO:0000313" key="14">
    <source>
        <dbReference type="EMBL" id="QVM82619.1"/>
    </source>
</evidence>
<keyword evidence="6 8" id="KW-0472">Membrane</keyword>
<evidence type="ECO:0000259" key="13">
    <source>
        <dbReference type="Pfam" id="PF07715"/>
    </source>
</evidence>
<feature type="region of interest" description="Disordered" evidence="10">
    <location>
        <begin position="89"/>
        <end position="113"/>
    </location>
</feature>
<reference evidence="14 15" key="1">
    <citation type="journal article" date="2021" name="Int. J. Syst. Evol. Microbiol.">
        <title>Novosphingobium decolorationis sp. nov., an aniline blue-decolourizing bacterium isolated from East Pacific sediment.</title>
        <authorList>
            <person name="Chen X."/>
            <person name="Dong B."/>
            <person name="Chen T."/>
            <person name="Ren N."/>
            <person name="Wang J."/>
            <person name="Xu Y."/>
            <person name="Yang J."/>
            <person name="Zhu S."/>
            <person name="Chen J."/>
        </authorList>
    </citation>
    <scope>NUCLEOTIDE SEQUENCE [LARGE SCALE GENOMIC DNA]</scope>
    <source>
        <strain evidence="14 15">502str22</strain>
    </source>
</reference>
<dbReference type="Pfam" id="PF07715">
    <property type="entry name" value="Plug"/>
    <property type="match status" value="1"/>
</dbReference>
<keyword evidence="15" id="KW-1185">Reference proteome</keyword>
<accession>A0ABX8E0V5</accession>
<keyword evidence="4 8" id="KW-0812">Transmembrane</keyword>
<dbReference type="PANTHER" id="PTHR47234:SF3">
    <property type="entry name" value="SECRETIN_TONB SHORT N-TERMINAL DOMAIN-CONTAINING PROTEIN"/>
    <property type="match status" value="1"/>
</dbReference>
<organism evidence="14 15">
    <name type="scientific">Novosphingobium decolorationis</name>
    <dbReference type="NCBI Taxonomy" id="2698673"/>
    <lineage>
        <taxon>Bacteria</taxon>
        <taxon>Pseudomonadati</taxon>
        <taxon>Pseudomonadota</taxon>
        <taxon>Alphaproteobacteria</taxon>
        <taxon>Sphingomonadales</taxon>
        <taxon>Sphingomonadaceae</taxon>
        <taxon>Novosphingobium</taxon>
    </lineage>
</organism>
<evidence type="ECO:0000256" key="11">
    <source>
        <dbReference type="SAM" id="SignalP"/>
    </source>
</evidence>
<evidence type="ECO:0000256" key="8">
    <source>
        <dbReference type="PROSITE-ProRule" id="PRU01360"/>
    </source>
</evidence>
<feature type="signal peptide" evidence="11">
    <location>
        <begin position="1"/>
        <end position="21"/>
    </location>
</feature>
<comment type="similarity">
    <text evidence="8 9">Belongs to the TonB-dependent receptor family.</text>
</comment>
<evidence type="ECO:0000259" key="12">
    <source>
        <dbReference type="Pfam" id="PF00593"/>
    </source>
</evidence>